<dbReference type="SUPFAM" id="SSF53756">
    <property type="entry name" value="UDP-Glycosyltransferase/glycogen phosphorylase"/>
    <property type="match status" value="1"/>
</dbReference>
<dbReference type="PANTHER" id="PTHR12526:SF635">
    <property type="entry name" value="GLYCOSYL TRANSFERASE GROUP 1"/>
    <property type="match status" value="1"/>
</dbReference>
<dbReference type="InterPro" id="IPR001296">
    <property type="entry name" value="Glyco_trans_1"/>
</dbReference>
<sequence>MGHRVAHIVQRMAPGGLEVLVLELSRQLPGDHLIVSLEGEADALAAAWPRLGESAAALAAMAKRPGLDAGLVLRLAALLRERGIDTAFTHHAGPMLYGGAAARLAGVRRLVHVEHDVWQFDDPRRVRLMRRAAAILRPRVVGVAERMREPLKRVYPGRTVEIIANGVALDRCDVDRAEARRRLGLSESAFVVGAVGRLEQVKGHDLLIEAAASVTPEPVLCIVGDGSRRADLEQLARSLGVAERVRFLGHRDDVAQILPAFDVLCQPSRAEGLPLAVLEAQACGVPVVATDVGDLASAVCPATGRLAPPENAAALAAALSATFRQPSPVSPRVFIAARFDWRNTLNAYSDLLKA</sequence>
<dbReference type="Pfam" id="PF13439">
    <property type="entry name" value="Glyco_transf_4"/>
    <property type="match status" value="1"/>
</dbReference>
<feature type="domain" description="Glycosyltransferase subfamily 4-like N-terminal" evidence="2">
    <location>
        <begin position="14"/>
        <end position="171"/>
    </location>
</feature>
<dbReference type="RefSeq" id="WP_170153083.1">
    <property type="nucleotide sequence ID" value="NZ_QNRK01000006.1"/>
</dbReference>
<reference evidence="3 4" key="1">
    <citation type="submission" date="2018-06" db="EMBL/GenBank/DDBJ databases">
        <title>Genomic Encyclopedia of Type Strains, Phase IV (KMG-IV): sequencing the most valuable type-strain genomes for metagenomic binning, comparative biology and taxonomic classification.</title>
        <authorList>
            <person name="Goeker M."/>
        </authorList>
    </citation>
    <scope>NUCLEOTIDE SEQUENCE [LARGE SCALE GENOMIC DNA]</scope>
    <source>
        <strain evidence="3 4">DSM 24875</strain>
    </source>
</reference>
<proteinExistence type="predicted"/>
<name>A0A366FN78_9HYPH</name>
<organism evidence="3 4">
    <name type="scientific">Roseiarcus fermentans</name>
    <dbReference type="NCBI Taxonomy" id="1473586"/>
    <lineage>
        <taxon>Bacteria</taxon>
        <taxon>Pseudomonadati</taxon>
        <taxon>Pseudomonadota</taxon>
        <taxon>Alphaproteobacteria</taxon>
        <taxon>Hyphomicrobiales</taxon>
        <taxon>Roseiarcaceae</taxon>
        <taxon>Roseiarcus</taxon>
    </lineage>
</organism>
<dbReference type="Proteomes" id="UP000253529">
    <property type="component" value="Unassembled WGS sequence"/>
</dbReference>
<evidence type="ECO:0000259" key="2">
    <source>
        <dbReference type="Pfam" id="PF13439"/>
    </source>
</evidence>
<keyword evidence="4" id="KW-1185">Reference proteome</keyword>
<evidence type="ECO:0000313" key="4">
    <source>
        <dbReference type="Proteomes" id="UP000253529"/>
    </source>
</evidence>
<dbReference type="EMBL" id="QNRK01000006">
    <property type="protein sequence ID" value="RBP16092.1"/>
    <property type="molecule type" value="Genomic_DNA"/>
</dbReference>
<accession>A0A366FN78</accession>
<evidence type="ECO:0000313" key="3">
    <source>
        <dbReference type="EMBL" id="RBP16092.1"/>
    </source>
</evidence>
<dbReference type="AlphaFoldDB" id="A0A366FN78"/>
<dbReference type="Pfam" id="PF00534">
    <property type="entry name" value="Glycos_transf_1"/>
    <property type="match status" value="1"/>
</dbReference>
<keyword evidence="3" id="KW-0808">Transferase</keyword>
<feature type="domain" description="Glycosyl transferase family 1" evidence="1">
    <location>
        <begin position="175"/>
        <end position="321"/>
    </location>
</feature>
<dbReference type="GO" id="GO:0016757">
    <property type="term" value="F:glycosyltransferase activity"/>
    <property type="evidence" value="ECO:0007669"/>
    <property type="project" value="InterPro"/>
</dbReference>
<protein>
    <submittedName>
        <fullName evidence="3">Glycosyltransferase involved in cell wall biosynthesis</fullName>
    </submittedName>
</protein>
<evidence type="ECO:0000259" key="1">
    <source>
        <dbReference type="Pfam" id="PF00534"/>
    </source>
</evidence>
<dbReference type="InterPro" id="IPR028098">
    <property type="entry name" value="Glyco_trans_4-like_N"/>
</dbReference>
<gene>
    <name evidence="3" type="ORF">DFR50_10654</name>
</gene>
<dbReference type="Gene3D" id="3.40.50.2000">
    <property type="entry name" value="Glycogen Phosphorylase B"/>
    <property type="match status" value="2"/>
</dbReference>
<dbReference type="PANTHER" id="PTHR12526">
    <property type="entry name" value="GLYCOSYLTRANSFERASE"/>
    <property type="match status" value="1"/>
</dbReference>
<comment type="caution">
    <text evidence="3">The sequence shown here is derived from an EMBL/GenBank/DDBJ whole genome shotgun (WGS) entry which is preliminary data.</text>
</comment>